<dbReference type="HAMAP" id="MF_00083">
    <property type="entry name" value="Pept_tRNA_hydro_bact"/>
    <property type="match status" value="1"/>
</dbReference>
<dbReference type="InterPro" id="IPR018171">
    <property type="entry name" value="Pept_tRNA_hydro_CS"/>
</dbReference>
<dbReference type="RefSeq" id="WP_133442428.1">
    <property type="nucleotide sequence ID" value="NZ_CP034726.1"/>
</dbReference>
<feature type="binding site" evidence="8">
    <location>
        <position position="112"/>
    </location>
    <ligand>
        <name>tRNA</name>
        <dbReference type="ChEBI" id="CHEBI:17843"/>
    </ligand>
</feature>
<dbReference type="PROSITE" id="PS01196">
    <property type="entry name" value="PEPT_TRNA_HYDROL_2"/>
    <property type="match status" value="1"/>
</dbReference>
<proteinExistence type="inferred from homology"/>
<dbReference type="InterPro" id="IPR036416">
    <property type="entry name" value="Pept_tRNA_hydro_sf"/>
</dbReference>
<comment type="function">
    <text evidence="8">Catalyzes the release of premature peptidyl moieties from peptidyl-tRNA molecules trapped in stalled 50S ribosomal subunits, and thus maintains levels of free tRNAs and 50S ribosomes.</text>
</comment>
<evidence type="ECO:0000256" key="3">
    <source>
        <dbReference type="ARBA" id="ARBA00022801"/>
    </source>
</evidence>
<dbReference type="CDD" id="cd00462">
    <property type="entry name" value="PTH"/>
    <property type="match status" value="1"/>
</dbReference>
<comment type="function">
    <text evidence="8">Hydrolyzes ribosome-free peptidyl-tRNAs (with 1 or more amino acids incorporated), which drop off the ribosome during protein synthesis, or as a result of ribosome stalling.</text>
</comment>
<protein>
    <recommendedName>
        <fullName evidence="7 8">Peptidyl-tRNA hydrolase</fullName>
        <shortName evidence="8">Pth</shortName>
        <ecNumber evidence="1 8">3.1.1.29</ecNumber>
    </recommendedName>
</protein>
<organism evidence="11 12">
    <name type="scientific">Acetilactobacillus jinshanensis</name>
    <dbReference type="NCBI Taxonomy" id="1720083"/>
    <lineage>
        <taxon>Bacteria</taxon>
        <taxon>Bacillati</taxon>
        <taxon>Bacillota</taxon>
        <taxon>Bacilli</taxon>
        <taxon>Lactobacillales</taxon>
        <taxon>Lactobacillaceae</taxon>
        <taxon>Acetilactobacillus</taxon>
    </lineage>
</organism>
<dbReference type="AlphaFoldDB" id="A0A4P6ZNX9"/>
<dbReference type="GO" id="GO:0005737">
    <property type="term" value="C:cytoplasm"/>
    <property type="evidence" value="ECO:0007669"/>
    <property type="project" value="UniProtKB-SubCell"/>
</dbReference>
<dbReference type="Pfam" id="PF01195">
    <property type="entry name" value="Pept_tRNA_hydro"/>
    <property type="match status" value="1"/>
</dbReference>
<evidence type="ECO:0000256" key="4">
    <source>
        <dbReference type="ARBA" id="ARBA00022884"/>
    </source>
</evidence>
<sequence length="185" mass="20498">MKLIVGLGNVGMQYEATRHNTGFMVVNSFADQHHIVLGKVKMNARFGSGLVDGEKVICAEPITDMNLSGGAVQPLMHFFKLSTKDMIVAYDDMDLPVGKIRIRDHGSAGGHNGIKSIIRCIGTNRFNRIRVGTAHPKRMAVDDYVLSPFTAAQKPYFEKAKSEAVDALNDWVNGMDIKRLMNKYN</sequence>
<dbReference type="PANTHER" id="PTHR17224:SF1">
    <property type="entry name" value="PEPTIDYL-TRNA HYDROLASE"/>
    <property type="match status" value="1"/>
</dbReference>
<feature type="site" description="Stabilizes the basic form of H active site to accept a proton" evidence="8">
    <location>
        <position position="91"/>
    </location>
</feature>
<keyword evidence="3 8" id="KW-0378">Hydrolase</keyword>
<dbReference type="GO" id="GO:0072344">
    <property type="term" value="P:rescue of stalled ribosome"/>
    <property type="evidence" value="ECO:0007669"/>
    <property type="project" value="UniProtKB-UniRule"/>
</dbReference>
<comment type="similarity">
    <text evidence="5 8 10">Belongs to the PTH family.</text>
</comment>
<comment type="catalytic activity">
    <reaction evidence="6 8 9">
        <text>an N-acyl-L-alpha-aminoacyl-tRNA + H2O = an N-acyl-L-amino acid + a tRNA + H(+)</text>
        <dbReference type="Rhea" id="RHEA:54448"/>
        <dbReference type="Rhea" id="RHEA-COMP:10123"/>
        <dbReference type="Rhea" id="RHEA-COMP:13883"/>
        <dbReference type="ChEBI" id="CHEBI:15377"/>
        <dbReference type="ChEBI" id="CHEBI:15378"/>
        <dbReference type="ChEBI" id="CHEBI:59874"/>
        <dbReference type="ChEBI" id="CHEBI:78442"/>
        <dbReference type="ChEBI" id="CHEBI:138191"/>
        <dbReference type="EC" id="3.1.1.29"/>
    </reaction>
</comment>
<comment type="caution">
    <text evidence="8">Lacks conserved residue(s) required for the propagation of feature annotation.</text>
</comment>
<dbReference type="PROSITE" id="PS01195">
    <property type="entry name" value="PEPT_TRNA_HYDROL_1"/>
    <property type="match status" value="1"/>
</dbReference>
<dbReference type="InterPro" id="IPR001328">
    <property type="entry name" value="Pept_tRNA_hydro"/>
</dbReference>
<keyword evidence="8" id="KW-0963">Cytoplasm</keyword>
<evidence type="ECO:0000256" key="9">
    <source>
        <dbReference type="RuleBase" id="RU000673"/>
    </source>
</evidence>
<feature type="binding site" evidence="8">
    <location>
        <position position="14"/>
    </location>
    <ligand>
        <name>tRNA</name>
        <dbReference type="ChEBI" id="CHEBI:17843"/>
    </ligand>
</feature>
<evidence type="ECO:0000256" key="10">
    <source>
        <dbReference type="RuleBase" id="RU004320"/>
    </source>
</evidence>
<evidence type="ECO:0000256" key="1">
    <source>
        <dbReference type="ARBA" id="ARBA00013260"/>
    </source>
</evidence>
<comment type="subcellular location">
    <subcellularLocation>
        <location evidence="8">Cytoplasm</location>
    </subcellularLocation>
</comment>
<dbReference type="KEGG" id="lji:ELX58_07175"/>
<dbReference type="GO" id="GO:0004045">
    <property type="term" value="F:peptidyl-tRNA hydrolase activity"/>
    <property type="evidence" value="ECO:0007669"/>
    <property type="project" value="UniProtKB-UniRule"/>
</dbReference>
<dbReference type="SUPFAM" id="SSF53178">
    <property type="entry name" value="Peptidyl-tRNA hydrolase-like"/>
    <property type="match status" value="1"/>
</dbReference>
<feature type="site" description="Discriminates between blocked and unblocked aminoacyl-tRNA" evidence="8">
    <location>
        <position position="9"/>
    </location>
</feature>
<keyword evidence="12" id="KW-1185">Reference proteome</keyword>
<dbReference type="PANTHER" id="PTHR17224">
    <property type="entry name" value="PEPTIDYL-TRNA HYDROLASE"/>
    <property type="match status" value="1"/>
</dbReference>
<keyword evidence="4 8" id="KW-0694">RNA-binding</keyword>
<feature type="binding site" evidence="8">
    <location>
        <position position="66"/>
    </location>
    <ligand>
        <name>tRNA</name>
        <dbReference type="ChEBI" id="CHEBI:17843"/>
    </ligand>
</feature>
<dbReference type="EC" id="3.1.1.29" evidence="1 8"/>
<reference evidence="12" key="1">
    <citation type="submission" date="2018-12" db="EMBL/GenBank/DDBJ databases">
        <title>A new species of lactobacillus.</title>
        <authorList>
            <person name="Jian Y."/>
            <person name="Xin L."/>
            <person name="Hong Z.J."/>
            <person name="Ming L.Z."/>
            <person name="Hong X.Z."/>
        </authorList>
    </citation>
    <scope>NUCLEOTIDE SEQUENCE [LARGE SCALE GENOMIC DNA]</scope>
    <source>
        <strain evidence="12">HSLZ-75</strain>
    </source>
</reference>
<gene>
    <name evidence="8" type="primary">pth</name>
    <name evidence="11" type="ORF">ELX58_07175</name>
</gene>
<dbReference type="NCBIfam" id="TIGR00447">
    <property type="entry name" value="pth"/>
    <property type="match status" value="1"/>
</dbReference>
<dbReference type="GO" id="GO:0000049">
    <property type="term" value="F:tRNA binding"/>
    <property type="evidence" value="ECO:0007669"/>
    <property type="project" value="UniProtKB-UniRule"/>
</dbReference>
<evidence type="ECO:0000256" key="6">
    <source>
        <dbReference type="ARBA" id="ARBA00048707"/>
    </source>
</evidence>
<evidence type="ECO:0000313" key="11">
    <source>
        <dbReference type="EMBL" id="QBP18870.1"/>
    </source>
</evidence>
<name>A0A4P6ZNX9_9LACO</name>
<accession>A0A4P6ZNX9</accession>
<evidence type="ECO:0000313" key="12">
    <source>
        <dbReference type="Proteomes" id="UP000294321"/>
    </source>
</evidence>
<evidence type="ECO:0000256" key="7">
    <source>
        <dbReference type="ARBA" id="ARBA00050038"/>
    </source>
</evidence>
<evidence type="ECO:0000256" key="2">
    <source>
        <dbReference type="ARBA" id="ARBA00022555"/>
    </source>
</evidence>
<dbReference type="Proteomes" id="UP000294321">
    <property type="component" value="Chromosome"/>
</dbReference>
<keyword evidence="2 8" id="KW-0820">tRNA-binding</keyword>
<dbReference type="GO" id="GO:0006515">
    <property type="term" value="P:protein quality control for misfolded or incompletely synthesized proteins"/>
    <property type="evidence" value="ECO:0007669"/>
    <property type="project" value="UniProtKB-UniRule"/>
</dbReference>
<comment type="subunit">
    <text evidence="8">Monomer.</text>
</comment>
<dbReference type="OrthoDB" id="9800507at2"/>
<dbReference type="FunFam" id="3.40.50.1470:FF:000001">
    <property type="entry name" value="Peptidyl-tRNA hydrolase"/>
    <property type="match status" value="1"/>
</dbReference>
<dbReference type="Gene3D" id="3.40.50.1470">
    <property type="entry name" value="Peptidyl-tRNA hydrolase"/>
    <property type="match status" value="1"/>
</dbReference>
<evidence type="ECO:0000256" key="5">
    <source>
        <dbReference type="ARBA" id="ARBA00038063"/>
    </source>
</evidence>
<feature type="active site" description="Proton acceptor" evidence="8">
    <location>
        <position position="19"/>
    </location>
</feature>
<evidence type="ECO:0000256" key="8">
    <source>
        <dbReference type="HAMAP-Rule" id="MF_00083"/>
    </source>
</evidence>
<dbReference type="EMBL" id="CP034726">
    <property type="protein sequence ID" value="QBP18870.1"/>
    <property type="molecule type" value="Genomic_DNA"/>
</dbReference>